<sequence length="124" mass="14189">MKKQMKGEKMADITRGTVLCGASSYSRKFYFNPEFASLPKGIQEDLKIMCVMYSSEVSGEIELVFTPDGDLLIRADHREDDALFDEIGSGLKIREMQRKRRELLESLENYYKVTRLGQAVPEEA</sequence>
<gene>
    <name evidence="1" type="ORF">GCWU000342_01810</name>
</gene>
<dbReference type="Proteomes" id="UP000003494">
    <property type="component" value="Unassembled WGS sequence"/>
</dbReference>
<keyword evidence="2" id="KW-1185">Reference proteome</keyword>
<comment type="caution">
    <text evidence="1">The sequence shown here is derived from an EMBL/GenBank/DDBJ whole genome shotgun (WGS) entry which is preliminary data.</text>
</comment>
<reference evidence="1" key="1">
    <citation type="submission" date="2009-04" db="EMBL/GenBank/DDBJ databases">
        <authorList>
            <person name="Weinstock G."/>
            <person name="Sodergren E."/>
            <person name="Clifton S."/>
            <person name="Fulton L."/>
            <person name="Fulton B."/>
            <person name="Courtney L."/>
            <person name="Fronick C."/>
            <person name="Harrison M."/>
            <person name="Strong C."/>
            <person name="Farmer C."/>
            <person name="Delahaunty K."/>
            <person name="Markovic C."/>
            <person name="Hall O."/>
            <person name="Minx P."/>
            <person name="Tomlinson C."/>
            <person name="Mitreva M."/>
            <person name="Nelson J."/>
            <person name="Hou S."/>
            <person name="Wollam A."/>
            <person name="Pepin K.H."/>
            <person name="Johnson M."/>
            <person name="Bhonagiri V."/>
            <person name="Nash W.E."/>
            <person name="Warren W."/>
            <person name="Chinwalla A."/>
            <person name="Mardis E.R."/>
            <person name="Wilson R.K."/>
        </authorList>
    </citation>
    <scope>NUCLEOTIDE SEQUENCE [LARGE SCALE GENOMIC DNA]</scope>
    <source>
        <strain evidence="1">DSM 14600</strain>
    </source>
</reference>
<evidence type="ECO:0000313" key="1">
    <source>
        <dbReference type="EMBL" id="EEP27816.1"/>
    </source>
</evidence>
<dbReference type="HOGENOM" id="CLU_140862_1_0_9"/>
<accession>C4GCW6</accession>
<dbReference type="InterPro" id="IPR046143">
    <property type="entry name" value="DUF6145"/>
</dbReference>
<protein>
    <submittedName>
        <fullName evidence="1">Uncharacterized protein</fullName>
    </submittedName>
</protein>
<proteinExistence type="predicted"/>
<dbReference type="EMBL" id="ACIP02000004">
    <property type="protein sequence ID" value="EEP27816.1"/>
    <property type="molecule type" value="Genomic_DNA"/>
</dbReference>
<dbReference type="Pfam" id="PF19642">
    <property type="entry name" value="DUF6145"/>
    <property type="match status" value="1"/>
</dbReference>
<name>C4GCW6_9FIRM</name>
<dbReference type="AlphaFoldDB" id="C4GCW6"/>
<organism evidence="1 2">
    <name type="scientific">Shuttleworthella satelles DSM 14600</name>
    <dbReference type="NCBI Taxonomy" id="626523"/>
    <lineage>
        <taxon>Bacteria</taxon>
        <taxon>Bacillati</taxon>
        <taxon>Bacillota</taxon>
        <taxon>Clostridia</taxon>
        <taxon>Lachnospirales</taxon>
        <taxon>Lachnospiraceae</taxon>
        <taxon>Shuttleworthella</taxon>
    </lineage>
</organism>
<evidence type="ECO:0000313" key="2">
    <source>
        <dbReference type="Proteomes" id="UP000003494"/>
    </source>
</evidence>
<dbReference type="eggNOG" id="ENOG5032SB0">
    <property type="taxonomic scope" value="Bacteria"/>
</dbReference>
<dbReference type="STRING" id="626523.GCWU000342_01810"/>